<keyword evidence="3" id="KW-0479">Metal-binding</keyword>
<organism evidence="11 12">
    <name type="scientific">Azospirillum melinis</name>
    <dbReference type="NCBI Taxonomy" id="328839"/>
    <lineage>
        <taxon>Bacteria</taxon>
        <taxon>Pseudomonadati</taxon>
        <taxon>Pseudomonadota</taxon>
        <taxon>Alphaproteobacteria</taxon>
        <taxon>Rhodospirillales</taxon>
        <taxon>Azospirillaceae</taxon>
        <taxon>Azospirillum</taxon>
    </lineage>
</organism>
<dbReference type="InterPro" id="IPR021027">
    <property type="entry name" value="Transposase_put_HTH"/>
</dbReference>
<dbReference type="Pfam" id="PF12323">
    <property type="entry name" value="HTH_OrfB_IS605"/>
    <property type="match status" value="1"/>
</dbReference>
<evidence type="ECO:0000256" key="6">
    <source>
        <dbReference type="ARBA" id="ARBA00023172"/>
    </source>
</evidence>
<feature type="domain" description="Transposase putative helix-turn-helix" evidence="10">
    <location>
        <begin position="31"/>
        <end position="74"/>
    </location>
</feature>
<dbReference type="NCBIfam" id="NF040570">
    <property type="entry name" value="guided_TnpB"/>
    <property type="match status" value="1"/>
</dbReference>
<gene>
    <name evidence="11" type="ORF">GBZ48_22165</name>
</gene>
<evidence type="ECO:0000256" key="1">
    <source>
        <dbReference type="ARBA" id="ARBA00008761"/>
    </source>
</evidence>
<feature type="region of interest" description="Disordered" evidence="7">
    <location>
        <begin position="408"/>
        <end position="428"/>
    </location>
</feature>
<feature type="compositionally biased region" description="Basic and acidic residues" evidence="7">
    <location>
        <begin position="409"/>
        <end position="420"/>
    </location>
</feature>
<protein>
    <submittedName>
        <fullName evidence="11">Transposase</fullName>
    </submittedName>
</protein>
<dbReference type="Pfam" id="PF07282">
    <property type="entry name" value="Cas12f1-like_TNB"/>
    <property type="match status" value="1"/>
</dbReference>
<evidence type="ECO:0000256" key="7">
    <source>
        <dbReference type="SAM" id="MobiDB-lite"/>
    </source>
</evidence>
<dbReference type="EMBL" id="WHOS01000032">
    <property type="protein sequence ID" value="NUB01959.1"/>
    <property type="molecule type" value="Genomic_DNA"/>
</dbReference>
<feature type="domain" description="Probable transposase IS891/IS1136/IS1341" evidence="8">
    <location>
        <begin position="193"/>
        <end position="305"/>
    </location>
</feature>
<keyword evidence="2" id="KW-0815">Transposition</keyword>
<evidence type="ECO:0000256" key="2">
    <source>
        <dbReference type="ARBA" id="ARBA00022578"/>
    </source>
</evidence>
<evidence type="ECO:0000259" key="9">
    <source>
        <dbReference type="Pfam" id="PF07282"/>
    </source>
</evidence>
<sequence length="428" mass="47108">MCVAKIQSQSVPDVAFLTSQDIVRRLCMIDRKAVLFRLYPTPEQAAQMAQIAGACRFVYNLALEQRRNWYRPGRKFNFASQCRELTQLRAEVAWLKTAPVHPLQQALRDLERAYQNWWADRARAPTPRRKNVNDSFRFPDPVSLAVERTGASSGRVKLPKLGWVRLRGWMALPGDIRNITVSRRAGHWFAAVQCEREGAEPVPSPLPPIGIDLGVAAFAALSDGTSIAPVNHGKAALKKLRKAQRALARKARGSANWRKAVRRVGKRQKRVADAHKDFLHKHSTAIAKNHGVVVVEALPVRAMSASAQGTVVEPGRRVRQKAGLNRAILDQGWGLFRTMLAYKLADRGGTLVEVPAAYTSQTCACCGHVDAANRPSQAVFVCGRCGHRANADTNAAINILRRAGGALKPVEEHRTKRPDEAGTSQGAA</sequence>
<keyword evidence="6" id="KW-0233">DNA recombination</keyword>
<evidence type="ECO:0000256" key="5">
    <source>
        <dbReference type="ARBA" id="ARBA00023125"/>
    </source>
</evidence>
<accession>A0ABX2KQ38</accession>
<feature type="domain" description="Cas12f1-like TNB" evidence="9">
    <location>
        <begin position="333"/>
        <end position="399"/>
    </location>
</feature>
<proteinExistence type="inferred from homology"/>
<evidence type="ECO:0000259" key="8">
    <source>
        <dbReference type="Pfam" id="PF01385"/>
    </source>
</evidence>
<keyword evidence="12" id="KW-1185">Reference proteome</keyword>
<dbReference type="Proteomes" id="UP000605086">
    <property type="component" value="Unassembled WGS sequence"/>
</dbReference>
<dbReference type="InterPro" id="IPR010095">
    <property type="entry name" value="Cas12f1-like_TNB"/>
</dbReference>
<keyword evidence="5" id="KW-0238">DNA-binding</keyword>
<keyword evidence="4" id="KW-0862">Zinc</keyword>
<comment type="similarity">
    <text evidence="1">In the C-terminal section; belongs to the transposase 35 family.</text>
</comment>
<comment type="caution">
    <text evidence="11">The sequence shown here is derived from an EMBL/GenBank/DDBJ whole genome shotgun (WGS) entry which is preliminary data.</text>
</comment>
<name>A0ABX2KQ38_9PROT</name>
<evidence type="ECO:0000313" key="11">
    <source>
        <dbReference type="EMBL" id="NUB01959.1"/>
    </source>
</evidence>
<dbReference type="Pfam" id="PF01385">
    <property type="entry name" value="OrfB_IS605"/>
    <property type="match status" value="1"/>
</dbReference>
<evidence type="ECO:0000256" key="3">
    <source>
        <dbReference type="ARBA" id="ARBA00022723"/>
    </source>
</evidence>
<dbReference type="InterPro" id="IPR001959">
    <property type="entry name" value="Transposase"/>
</dbReference>
<evidence type="ECO:0000313" key="12">
    <source>
        <dbReference type="Proteomes" id="UP000605086"/>
    </source>
</evidence>
<reference evidence="11 12" key="1">
    <citation type="submission" date="2019-10" db="EMBL/GenBank/DDBJ databases">
        <title>Genome sequence of Azospirillum melinis.</title>
        <authorList>
            <person name="Ambrosini A."/>
            <person name="Sant'Anna F.H."/>
            <person name="Cassan F.D."/>
            <person name="Souza E.M."/>
            <person name="Passaglia L.M.P."/>
        </authorList>
    </citation>
    <scope>NUCLEOTIDE SEQUENCE [LARGE SCALE GENOMIC DNA]</scope>
    <source>
        <strain evidence="11 12">TMCY0552</strain>
    </source>
</reference>
<evidence type="ECO:0000259" key="10">
    <source>
        <dbReference type="Pfam" id="PF12323"/>
    </source>
</evidence>
<evidence type="ECO:0000256" key="4">
    <source>
        <dbReference type="ARBA" id="ARBA00022833"/>
    </source>
</evidence>